<dbReference type="Pfam" id="PF04982">
    <property type="entry name" value="TM_HPP"/>
    <property type="match status" value="1"/>
</dbReference>
<gene>
    <name evidence="3" type="ORF">FHS82_003339</name>
</gene>
<evidence type="ECO:0000256" key="1">
    <source>
        <dbReference type="SAM" id="Phobius"/>
    </source>
</evidence>
<protein>
    <submittedName>
        <fullName evidence="3">CBS-domain-containing membrane protein</fullName>
    </submittedName>
</protein>
<sequence>MSRSRLLLDYMIRLRAYPVVRRTQEGAVVGGCSALVIFGLASAGQYAHALFLMASFGASCVLVLTLPQSPLAQPRNVIGGHILSAAAGLLSLSVFGQTPLSMAAGVGLAIFAMAVTATLHPPGAGNPVIVIGGGYGLWYLVTPVATGAVVIVAFALLYHRLVSGHIYPVRKV</sequence>
<dbReference type="RefSeq" id="WP_208394290.1">
    <property type="nucleotide sequence ID" value="NZ_JAASQI010000008.1"/>
</dbReference>
<evidence type="ECO:0000313" key="3">
    <source>
        <dbReference type="EMBL" id="NIJ59484.1"/>
    </source>
</evidence>
<dbReference type="Proteomes" id="UP001429580">
    <property type="component" value="Unassembled WGS sequence"/>
</dbReference>
<reference evidence="3 4" key="1">
    <citation type="submission" date="2020-03" db="EMBL/GenBank/DDBJ databases">
        <title>Genomic Encyclopedia of Type Strains, Phase IV (KMG-IV): sequencing the most valuable type-strain genomes for metagenomic binning, comparative biology and taxonomic classification.</title>
        <authorList>
            <person name="Goeker M."/>
        </authorList>
    </citation>
    <scope>NUCLEOTIDE SEQUENCE [LARGE SCALE GENOMIC DNA]</scope>
    <source>
        <strain evidence="3 4">DSM 103870</strain>
    </source>
</reference>
<dbReference type="EMBL" id="JAASQI010000008">
    <property type="protein sequence ID" value="NIJ59484.1"/>
    <property type="molecule type" value="Genomic_DNA"/>
</dbReference>
<keyword evidence="4" id="KW-1185">Reference proteome</keyword>
<keyword evidence="1" id="KW-0812">Transmembrane</keyword>
<proteinExistence type="predicted"/>
<evidence type="ECO:0000313" key="4">
    <source>
        <dbReference type="Proteomes" id="UP001429580"/>
    </source>
</evidence>
<feature type="transmembrane region" description="Helical" evidence="1">
    <location>
        <begin position="136"/>
        <end position="158"/>
    </location>
</feature>
<feature type="transmembrane region" description="Helical" evidence="1">
    <location>
        <begin position="102"/>
        <end position="124"/>
    </location>
</feature>
<dbReference type="InterPro" id="IPR007065">
    <property type="entry name" value="HPP"/>
</dbReference>
<comment type="caution">
    <text evidence="3">The sequence shown here is derived from an EMBL/GenBank/DDBJ whole genome shotgun (WGS) entry which is preliminary data.</text>
</comment>
<dbReference type="InterPro" id="IPR058581">
    <property type="entry name" value="TM_HPP"/>
</dbReference>
<feature type="transmembrane region" description="Helical" evidence="1">
    <location>
        <begin position="78"/>
        <end position="96"/>
    </location>
</feature>
<keyword evidence="1" id="KW-1133">Transmembrane helix</keyword>
<dbReference type="PANTHER" id="PTHR33741">
    <property type="entry name" value="TRANSMEMBRANE PROTEIN DDB_G0269096-RELATED"/>
    <property type="match status" value="1"/>
</dbReference>
<evidence type="ECO:0000259" key="2">
    <source>
        <dbReference type="Pfam" id="PF04982"/>
    </source>
</evidence>
<name>A0ABX0V5W0_9HYPH</name>
<dbReference type="PANTHER" id="PTHR33741:SF5">
    <property type="entry name" value="TRANSMEMBRANE PROTEIN DDB_G0269096-RELATED"/>
    <property type="match status" value="1"/>
</dbReference>
<accession>A0ABX0V5W0</accession>
<organism evidence="3 4">
    <name type="scientific">Pseudochelatococcus lubricantis</name>
    <dbReference type="NCBI Taxonomy" id="1538102"/>
    <lineage>
        <taxon>Bacteria</taxon>
        <taxon>Pseudomonadati</taxon>
        <taxon>Pseudomonadota</taxon>
        <taxon>Alphaproteobacteria</taxon>
        <taxon>Hyphomicrobiales</taxon>
        <taxon>Chelatococcaceae</taxon>
        <taxon>Pseudochelatococcus</taxon>
    </lineage>
</organism>
<feature type="domain" description="HPP transmembrane region" evidence="2">
    <location>
        <begin position="28"/>
        <end position="168"/>
    </location>
</feature>
<keyword evidence="1" id="KW-0472">Membrane</keyword>
<feature type="transmembrane region" description="Helical" evidence="1">
    <location>
        <begin position="20"/>
        <end position="40"/>
    </location>
</feature>